<dbReference type="RefSeq" id="XP_007931029.1">
    <property type="nucleotide sequence ID" value="XM_007932838.1"/>
</dbReference>
<sequence length="448" mass="49173">MSLNMSQSFQVRFISLNVVKTRPVDPSIRHMPADLAHLAIGPPEQMVRLQDHSNRDALWISGDAFRYYHTMLSDQTWALPLHASAPPQQQIMHNSAEPNYMNIFFPGTPTVDEPFGIGPDVTAGTTSQATQPTTNQSAKSLQMSDSRPPEGMRSDPRWQQTVDALAREDSLQQALYQTQQQAMQQTLHRTQQQQAQQGFVGPYGNFITGPPPNAQSGTAFPERDEHFMHGPHVLQSGGDQGEQRRFSRTGSRSLLTRTYRNGPTRRFPATSSIGNFDTESELSEDGPNFTPASRRGSMQSRGRTSRFRGAVSRSSRVTNAGGRRRICALTGLSQRQLFHMERMEALANGTALQTAAGPQAVLDREAPIVPNGPVPECQDLADELKRNFGGEGGSLANRGTFMSDKAARARANRLNAVGWISTEESKDGEDGEGGEESEDPGEPGEPED</sequence>
<gene>
    <name evidence="2" type="ORF">MYCFIDRAFT_178845</name>
</gene>
<feature type="compositionally biased region" description="Basic and acidic residues" evidence="1">
    <location>
        <begin position="147"/>
        <end position="156"/>
    </location>
</feature>
<proteinExistence type="predicted"/>
<dbReference type="EMBL" id="KB446563">
    <property type="protein sequence ID" value="EME78737.1"/>
    <property type="molecule type" value="Genomic_DNA"/>
</dbReference>
<accession>M3AMR8</accession>
<dbReference type="OrthoDB" id="10685432at2759"/>
<reference evidence="2 3" key="1">
    <citation type="journal article" date="2012" name="PLoS Pathog.">
        <title>Diverse lifestyles and strategies of plant pathogenesis encoded in the genomes of eighteen Dothideomycetes fungi.</title>
        <authorList>
            <person name="Ohm R.A."/>
            <person name="Feau N."/>
            <person name="Henrissat B."/>
            <person name="Schoch C.L."/>
            <person name="Horwitz B.A."/>
            <person name="Barry K.W."/>
            <person name="Condon B.J."/>
            <person name="Copeland A.C."/>
            <person name="Dhillon B."/>
            <person name="Glaser F."/>
            <person name="Hesse C.N."/>
            <person name="Kosti I."/>
            <person name="LaButti K."/>
            <person name="Lindquist E.A."/>
            <person name="Lucas S."/>
            <person name="Salamov A.A."/>
            <person name="Bradshaw R.E."/>
            <person name="Ciuffetti L."/>
            <person name="Hamelin R.C."/>
            <person name="Kema G.H.J."/>
            <person name="Lawrence C."/>
            <person name="Scott J.A."/>
            <person name="Spatafora J.W."/>
            <person name="Turgeon B.G."/>
            <person name="de Wit P.J.G.M."/>
            <person name="Zhong S."/>
            <person name="Goodwin S.B."/>
            <person name="Grigoriev I.V."/>
        </authorList>
    </citation>
    <scope>NUCLEOTIDE SEQUENCE [LARGE SCALE GENOMIC DNA]</scope>
    <source>
        <strain evidence="2 3">CIRAD86</strain>
    </source>
</reference>
<feature type="compositionally biased region" description="Acidic residues" evidence="1">
    <location>
        <begin position="426"/>
        <end position="448"/>
    </location>
</feature>
<protein>
    <submittedName>
        <fullName evidence="2">Uncharacterized protein</fullName>
    </submittedName>
</protein>
<dbReference type="Proteomes" id="UP000016932">
    <property type="component" value="Unassembled WGS sequence"/>
</dbReference>
<dbReference type="AlphaFoldDB" id="M3AMR8"/>
<dbReference type="GeneID" id="19334003"/>
<evidence type="ECO:0000313" key="3">
    <source>
        <dbReference type="Proteomes" id="UP000016932"/>
    </source>
</evidence>
<dbReference type="KEGG" id="pfj:MYCFIDRAFT_178845"/>
<dbReference type="HOGENOM" id="CLU_611281_0_0_1"/>
<dbReference type="VEuPathDB" id="FungiDB:MYCFIDRAFT_178845"/>
<feature type="region of interest" description="Disordered" evidence="1">
    <location>
        <begin position="418"/>
        <end position="448"/>
    </location>
</feature>
<evidence type="ECO:0000256" key="1">
    <source>
        <dbReference type="SAM" id="MobiDB-lite"/>
    </source>
</evidence>
<feature type="region of interest" description="Disordered" evidence="1">
    <location>
        <begin position="234"/>
        <end position="320"/>
    </location>
</feature>
<feature type="compositionally biased region" description="Polar residues" evidence="1">
    <location>
        <begin position="123"/>
        <end position="145"/>
    </location>
</feature>
<keyword evidence="3" id="KW-1185">Reference proteome</keyword>
<organism evidence="2 3">
    <name type="scientific">Pseudocercospora fijiensis (strain CIRAD86)</name>
    <name type="common">Black leaf streak disease fungus</name>
    <name type="synonym">Mycosphaerella fijiensis</name>
    <dbReference type="NCBI Taxonomy" id="383855"/>
    <lineage>
        <taxon>Eukaryota</taxon>
        <taxon>Fungi</taxon>
        <taxon>Dikarya</taxon>
        <taxon>Ascomycota</taxon>
        <taxon>Pezizomycotina</taxon>
        <taxon>Dothideomycetes</taxon>
        <taxon>Dothideomycetidae</taxon>
        <taxon>Mycosphaerellales</taxon>
        <taxon>Mycosphaerellaceae</taxon>
        <taxon>Pseudocercospora</taxon>
    </lineage>
</organism>
<feature type="region of interest" description="Disordered" evidence="1">
    <location>
        <begin position="118"/>
        <end position="156"/>
    </location>
</feature>
<name>M3AMR8_PSEFD</name>
<evidence type="ECO:0000313" key="2">
    <source>
        <dbReference type="EMBL" id="EME78737.1"/>
    </source>
</evidence>
<feature type="compositionally biased region" description="Polar residues" evidence="1">
    <location>
        <begin position="248"/>
        <end position="261"/>
    </location>
</feature>